<evidence type="ECO:0000259" key="6">
    <source>
        <dbReference type="PROSITE" id="PS50001"/>
    </source>
</evidence>
<feature type="domain" description="SH3" evidence="7">
    <location>
        <begin position="116"/>
        <end position="175"/>
    </location>
</feature>
<gene>
    <name evidence="8" type="ORF">X975_10029</name>
</gene>
<dbReference type="EMBL" id="KK116282">
    <property type="protein sequence ID" value="KFM67300.1"/>
    <property type="molecule type" value="Genomic_DNA"/>
</dbReference>
<proteinExistence type="predicted"/>
<dbReference type="AlphaFoldDB" id="A0A087TQB1"/>
<name>A0A087TQB1_STEMI</name>
<dbReference type="FunFam" id="2.30.30.40:FF:000061">
    <property type="entry name" value="Cytoplasmic protein"/>
    <property type="match status" value="1"/>
</dbReference>
<feature type="domain" description="SH3" evidence="7">
    <location>
        <begin position="198"/>
        <end position="260"/>
    </location>
</feature>
<dbReference type="PROSITE" id="PS50001">
    <property type="entry name" value="SH2"/>
    <property type="match status" value="1"/>
</dbReference>
<dbReference type="Pfam" id="PF00018">
    <property type="entry name" value="SH3_1"/>
    <property type="match status" value="3"/>
</dbReference>
<dbReference type="OMA" id="HKMGKTE"/>
<evidence type="ECO:0000256" key="4">
    <source>
        <dbReference type="PROSITE-ProRule" id="PRU00191"/>
    </source>
</evidence>
<evidence type="ECO:0000256" key="2">
    <source>
        <dbReference type="ARBA" id="ARBA00022553"/>
    </source>
</evidence>
<feature type="non-terminal residue" evidence="8">
    <location>
        <position position="424"/>
    </location>
</feature>
<keyword evidence="2" id="KW-0597">Phosphoprotein</keyword>
<dbReference type="GO" id="GO:0035591">
    <property type="term" value="F:signaling adaptor activity"/>
    <property type="evidence" value="ECO:0007669"/>
    <property type="project" value="TreeGrafter"/>
</dbReference>
<dbReference type="SMART" id="SM00326">
    <property type="entry name" value="SH3"/>
    <property type="match status" value="3"/>
</dbReference>
<dbReference type="InterPro" id="IPR000980">
    <property type="entry name" value="SH2"/>
</dbReference>
<dbReference type="SMART" id="SM00252">
    <property type="entry name" value="SH2"/>
    <property type="match status" value="1"/>
</dbReference>
<evidence type="ECO:0000313" key="9">
    <source>
        <dbReference type="Proteomes" id="UP000054359"/>
    </source>
</evidence>
<accession>A0A087TQB1</accession>
<dbReference type="InterPro" id="IPR001452">
    <property type="entry name" value="SH3_domain"/>
</dbReference>
<protein>
    <submittedName>
        <fullName evidence="8">Cytoplasmic protein NCK2</fullName>
    </submittedName>
</protein>
<keyword evidence="1 5" id="KW-0728">SH3 domain</keyword>
<dbReference type="GO" id="GO:0048468">
    <property type="term" value="P:cell development"/>
    <property type="evidence" value="ECO:0007669"/>
    <property type="project" value="UniProtKB-ARBA"/>
</dbReference>
<dbReference type="SUPFAM" id="SSF55550">
    <property type="entry name" value="SH2 domain"/>
    <property type="match status" value="1"/>
</dbReference>
<feature type="domain" description="SH3" evidence="7">
    <location>
        <begin position="12"/>
        <end position="71"/>
    </location>
</feature>
<dbReference type="FunFam" id="3.30.505.10:FF:000027">
    <property type="entry name" value="Cytoplasmic protein nck1"/>
    <property type="match status" value="1"/>
</dbReference>
<reference evidence="8 9" key="1">
    <citation type="submission" date="2013-11" db="EMBL/GenBank/DDBJ databases">
        <title>Genome sequencing of Stegodyphus mimosarum.</title>
        <authorList>
            <person name="Bechsgaard J."/>
        </authorList>
    </citation>
    <scope>NUCLEOTIDE SEQUENCE [LARGE SCALE GENOMIC DNA]</scope>
</reference>
<dbReference type="InterPro" id="IPR017304">
    <property type="entry name" value="NCK"/>
</dbReference>
<dbReference type="InterPro" id="IPR051184">
    <property type="entry name" value="Tyrosine-phos_adapter"/>
</dbReference>
<dbReference type="CDD" id="cd11766">
    <property type="entry name" value="SH3_Nck_2"/>
    <property type="match status" value="1"/>
</dbReference>
<dbReference type="InterPro" id="IPR036860">
    <property type="entry name" value="SH2_dom_sf"/>
</dbReference>
<evidence type="ECO:0000259" key="7">
    <source>
        <dbReference type="PROSITE" id="PS50002"/>
    </source>
</evidence>
<dbReference type="PRINTS" id="PR00499">
    <property type="entry name" value="P67PHOX"/>
</dbReference>
<dbReference type="GO" id="GO:0016477">
    <property type="term" value="P:cell migration"/>
    <property type="evidence" value="ECO:0007669"/>
    <property type="project" value="TreeGrafter"/>
</dbReference>
<evidence type="ECO:0000313" key="8">
    <source>
        <dbReference type="EMBL" id="KFM67300.1"/>
    </source>
</evidence>
<dbReference type="GO" id="GO:0005737">
    <property type="term" value="C:cytoplasm"/>
    <property type="evidence" value="ECO:0007669"/>
    <property type="project" value="TreeGrafter"/>
</dbReference>
<dbReference type="STRING" id="407821.A0A087TQB1"/>
<dbReference type="OrthoDB" id="26539at2759"/>
<keyword evidence="9" id="KW-1185">Reference proteome</keyword>
<dbReference type="SUPFAM" id="SSF50044">
    <property type="entry name" value="SH3-domain"/>
    <property type="match status" value="3"/>
</dbReference>
<organism evidence="8 9">
    <name type="scientific">Stegodyphus mimosarum</name>
    <name type="common">African social velvet spider</name>
    <dbReference type="NCBI Taxonomy" id="407821"/>
    <lineage>
        <taxon>Eukaryota</taxon>
        <taxon>Metazoa</taxon>
        <taxon>Ecdysozoa</taxon>
        <taxon>Arthropoda</taxon>
        <taxon>Chelicerata</taxon>
        <taxon>Arachnida</taxon>
        <taxon>Araneae</taxon>
        <taxon>Araneomorphae</taxon>
        <taxon>Entelegynae</taxon>
        <taxon>Eresoidea</taxon>
        <taxon>Eresidae</taxon>
        <taxon>Stegodyphus</taxon>
    </lineage>
</organism>
<dbReference type="Proteomes" id="UP000054359">
    <property type="component" value="Unassembled WGS sequence"/>
</dbReference>
<sequence>MYIMSHHKMGKTEETYVIAKYDYTAQGSQELDIKKGERLILLDDSKHWWKVQNAKHQSGFVPSNYVKREKPSIFDSIRRKVKKKTEAKMSPTASPIATKEVNVDSPRNMSDKTCSYTGTSAIVKYNYEAQQPDEVSLSKGARVLVMEKSNDGWWKGECDGTVGWFPSNYVLEEADDANDSSHNYTPAGSANNTLQGGGCLDVVLALYSFTSQNEEELSFQRGEHLEIIDRPENDPDWWKARNQRNEVGLVPKNYVQVVCHGNSVETYPGKNFPLSSSADILMDNGISRKETTSLSLGASGGSPALFRNKFGSLQERPDLNGKSWYYGSITRSQCDQMLSEYAEDGDFIVRDSETNVGDYSISLKASARNKHFRVHVDGRVFCIGQRRFDTLDDLVEHYKRAPIYTSPRGDKLYLIKPFQKPAKS</sequence>
<dbReference type="FunFam" id="2.30.30.40:FF:000110">
    <property type="entry name" value="Cytoplasmic protein"/>
    <property type="match status" value="1"/>
</dbReference>
<evidence type="ECO:0000256" key="5">
    <source>
        <dbReference type="PROSITE-ProRule" id="PRU00192"/>
    </source>
</evidence>
<dbReference type="PROSITE" id="PS50002">
    <property type="entry name" value="SH3"/>
    <property type="match status" value="3"/>
</dbReference>
<dbReference type="CDD" id="cd11765">
    <property type="entry name" value="SH3_Nck_1"/>
    <property type="match status" value="1"/>
</dbReference>
<keyword evidence="3 4" id="KW-0727">SH2 domain</keyword>
<dbReference type="CDD" id="cd11767">
    <property type="entry name" value="SH3_Nck_3"/>
    <property type="match status" value="1"/>
</dbReference>
<dbReference type="PRINTS" id="PR00401">
    <property type="entry name" value="SH2DOMAIN"/>
</dbReference>
<dbReference type="Pfam" id="PF00017">
    <property type="entry name" value="SH2"/>
    <property type="match status" value="1"/>
</dbReference>
<dbReference type="Gene3D" id="2.30.30.40">
    <property type="entry name" value="SH3 Domains"/>
    <property type="match status" value="3"/>
</dbReference>
<dbReference type="InterPro" id="IPR036028">
    <property type="entry name" value="SH3-like_dom_sf"/>
</dbReference>
<dbReference type="Gene3D" id="3.30.505.10">
    <property type="entry name" value="SH2 domain"/>
    <property type="match status" value="1"/>
</dbReference>
<evidence type="ECO:0000256" key="3">
    <source>
        <dbReference type="ARBA" id="ARBA00022999"/>
    </source>
</evidence>
<evidence type="ECO:0000256" key="1">
    <source>
        <dbReference type="ARBA" id="ARBA00022443"/>
    </source>
</evidence>
<dbReference type="GO" id="GO:0048013">
    <property type="term" value="P:ephrin receptor signaling pathway"/>
    <property type="evidence" value="ECO:0007669"/>
    <property type="project" value="TreeGrafter"/>
</dbReference>
<dbReference type="PIRSF" id="PIRSF037874">
    <property type="entry name" value="Cytoplasmic_NCK"/>
    <property type="match status" value="1"/>
</dbReference>
<feature type="domain" description="SH2" evidence="6">
    <location>
        <begin position="324"/>
        <end position="418"/>
    </location>
</feature>
<dbReference type="PANTHER" id="PTHR19969:SF14">
    <property type="entry name" value="DREADLOCKS, ISOFORM B"/>
    <property type="match status" value="1"/>
</dbReference>
<dbReference type="PANTHER" id="PTHR19969">
    <property type="entry name" value="SH2-SH3 ADAPTOR PROTEIN-RELATED"/>
    <property type="match status" value="1"/>
</dbReference>
<dbReference type="GO" id="GO:0030971">
    <property type="term" value="F:receptor tyrosine kinase binding"/>
    <property type="evidence" value="ECO:0007669"/>
    <property type="project" value="TreeGrafter"/>
</dbReference>
<dbReference type="PRINTS" id="PR00452">
    <property type="entry name" value="SH3DOMAIN"/>
</dbReference>